<organism evidence="18 19">
    <name type="scientific">Limulus polyphemus</name>
    <name type="common">Atlantic horseshoe crab</name>
    <dbReference type="NCBI Taxonomy" id="6850"/>
    <lineage>
        <taxon>Eukaryota</taxon>
        <taxon>Metazoa</taxon>
        <taxon>Ecdysozoa</taxon>
        <taxon>Arthropoda</taxon>
        <taxon>Chelicerata</taxon>
        <taxon>Merostomata</taxon>
        <taxon>Xiphosura</taxon>
        <taxon>Limulidae</taxon>
        <taxon>Limulus</taxon>
    </lineage>
</organism>
<dbReference type="Pfam" id="PF13832">
    <property type="entry name" value="zf-HC5HC2H_2"/>
    <property type="match status" value="1"/>
</dbReference>
<dbReference type="InterPro" id="IPR046341">
    <property type="entry name" value="SET_dom_sf"/>
</dbReference>
<keyword evidence="11" id="KW-0805">Transcription regulation</keyword>
<keyword evidence="6" id="KW-0479">Metal-binding</keyword>
<evidence type="ECO:0000256" key="10">
    <source>
        <dbReference type="ARBA" id="ARBA00022853"/>
    </source>
</evidence>
<dbReference type="InterPro" id="IPR003616">
    <property type="entry name" value="Post-SET_dom"/>
</dbReference>
<evidence type="ECO:0000256" key="13">
    <source>
        <dbReference type="ARBA" id="ARBA00023242"/>
    </source>
</evidence>
<evidence type="ECO:0000256" key="6">
    <source>
        <dbReference type="ARBA" id="ARBA00022723"/>
    </source>
</evidence>
<feature type="domain" description="SET" evidence="15">
    <location>
        <begin position="818"/>
        <end position="934"/>
    </location>
</feature>
<dbReference type="InterPro" id="IPR013083">
    <property type="entry name" value="Znf_RING/FYVE/PHD"/>
</dbReference>
<proteinExistence type="predicted"/>
<dbReference type="PROSITE" id="PS51543">
    <property type="entry name" value="FYRC"/>
    <property type="match status" value="1"/>
</dbReference>
<dbReference type="SMART" id="SM00249">
    <property type="entry name" value="PHD"/>
    <property type="match status" value="1"/>
</dbReference>
<evidence type="ECO:0000256" key="8">
    <source>
        <dbReference type="ARBA" id="ARBA00022771"/>
    </source>
</evidence>
<protein>
    <submittedName>
        <fullName evidence="19">Histone-lysine N-methyltransferase 2C-like isoform X1</fullName>
    </submittedName>
</protein>
<feature type="domain" description="Post-SET" evidence="16">
    <location>
        <begin position="942"/>
        <end position="958"/>
    </location>
</feature>
<dbReference type="SMART" id="SM00317">
    <property type="entry name" value="SET"/>
    <property type="match status" value="1"/>
</dbReference>
<gene>
    <name evidence="19" type="primary">LOC106464090</name>
</gene>
<dbReference type="PROSITE" id="PS51542">
    <property type="entry name" value="FYRN"/>
    <property type="match status" value="1"/>
</dbReference>
<feature type="region of interest" description="Disordered" evidence="14">
    <location>
        <begin position="88"/>
        <end position="107"/>
    </location>
</feature>
<dbReference type="SMART" id="SM00542">
    <property type="entry name" value="FYRC"/>
    <property type="match status" value="1"/>
</dbReference>
<keyword evidence="3" id="KW-0489">Methyltransferase</keyword>
<keyword evidence="5" id="KW-0949">S-adenosyl-L-methionine</keyword>
<evidence type="ECO:0000313" key="19">
    <source>
        <dbReference type="RefSeq" id="XP_013779655.2"/>
    </source>
</evidence>
<dbReference type="Gene3D" id="3.30.160.360">
    <property type="match status" value="1"/>
</dbReference>
<evidence type="ECO:0000256" key="4">
    <source>
        <dbReference type="ARBA" id="ARBA00022679"/>
    </source>
</evidence>
<evidence type="ECO:0000259" key="17">
    <source>
        <dbReference type="PROSITE" id="PS51805"/>
    </source>
</evidence>
<dbReference type="PROSITE" id="PS50868">
    <property type="entry name" value="POST_SET"/>
    <property type="match status" value="1"/>
</dbReference>
<evidence type="ECO:0000313" key="18">
    <source>
        <dbReference type="Proteomes" id="UP000694941"/>
    </source>
</evidence>
<evidence type="ECO:0000256" key="9">
    <source>
        <dbReference type="ARBA" id="ARBA00022833"/>
    </source>
</evidence>
<feature type="domain" description="PHD-type" evidence="17">
    <location>
        <begin position="448"/>
        <end position="556"/>
    </location>
</feature>
<keyword evidence="18" id="KW-1185">Reference proteome</keyword>
<evidence type="ECO:0000256" key="3">
    <source>
        <dbReference type="ARBA" id="ARBA00022603"/>
    </source>
</evidence>
<evidence type="ECO:0000256" key="7">
    <source>
        <dbReference type="ARBA" id="ARBA00022737"/>
    </source>
</evidence>
<evidence type="ECO:0000256" key="1">
    <source>
        <dbReference type="ARBA" id="ARBA00004123"/>
    </source>
</evidence>
<keyword evidence="2" id="KW-0597">Phosphoprotein</keyword>
<dbReference type="PROSITE" id="PS51805">
    <property type="entry name" value="EPHD"/>
    <property type="match status" value="1"/>
</dbReference>
<dbReference type="PANTHER" id="PTHR45888">
    <property type="entry name" value="HL01030P-RELATED"/>
    <property type="match status" value="1"/>
</dbReference>
<dbReference type="Pfam" id="PF00856">
    <property type="entry name" value="SET"/>
    <property type="match status" value="1"/>
</dbReference>
<dbReference type="PROSITE" id="PS50280">
    <property type="entry name" value="SET"/>
    <property type="match status" value="1"/>
</dbReference>
<dbReference type="RefSeq" id="XP_013779655.2">
    <property type="nucleotide sequence ID" value="XM_013924201.2"/>
</dbReference>
<accession>A0ABM1BD99</accession>
<keyword evidence="8" id="KW-0863">Zinc-finger</keyword>
<evidence type="ECO:0000256" key="12">
    <source>
        <dbReference type="ARBA" id="ARBA00023163"/>
    </source>
</evidence>
<evidence type="ECO:0000256" key="14">
    <source>
        <dbReference type="SAM" id="MobiDB-lite"/>
    </source>
</evidence>
<dbReference type="Gene3D" id="3.30.40.10">
    <property type="entry name" value="Zinc/RING finger domain, C3HC4 (zinc finger)"/>
    <property type="match status" value="1"/>
</dbReference>
<reference evidence="19" key="1">
    <citation type="submission" date="2025-08" db="UniProtKB">
        <authorList>
            <consortium name="RefSeq"/>
        </authorList>
    </citation>
    <scope>IDENTIFICATION</scope>
    <source>
        <tissue evidence="19">Muscle</tissue>
    </source>
</reference>
<feature type="compositionally biased region" description="Polar residues" evidence="14">
    <location>
        <begin position="89"/>
        <end position="100"/>
    </location>
</feature>
<dbReference type="Pfam" id="PF05965">
    <property type="entry name" value="FYRC"/>
    <property type="match status" value="1"/>
</dbReference>
<sequence length="958" mass="108334">MVRDPPGFVDVSTSISTPQLFINHERIIRDAESPETIISSSSPECEMVDPPEIFPGLLLISGDECSQRERLTCSPVAPIVAPIPVRALMNTTDESPSSASDNDEEKNKENVIKAKNRHEMFVNKTKKLRLGKNPVPLKDSGNVAVTLTLSSSESDDVQGVLNALADLLKIPRPTTFEVDCTPTSPVQKLGLYNKAKHSTIKIHESLLDVKPRFCRHCDIAVVGAGIQKKASELPYISKDEWENDEVTFCSTDCYVQFALTHKSASSSEQKETTAVVSHLGNAAQSEKCTSAVENQGAMFLENCSGSCTAEGVAESETEKPCKNILHVSAQSSPTLEIERTEELDVIQDDENVSAKTVEEEVVHDQFMSLEEKTKTSISSDVSRAKKHSILDKKEDSEPLSKKWHGLRWKFWKDSCSYKTYKNLSEEDLGQTFDTTSVCVKPNEGLKDERMCVLCHEVGDGDTEGPARLLNADVEKWVHLNCALWSTEVYETVNGALINVETAFKRAMVSVCVRCKMVGASLRCFKPRCTNVYHFPCAFQEKCSFYKDKSMLCPQHVPKVPVLDNELESMAVFRRVYINREEHKQIASMIHQGDKYLIRIGSLILWNVGQLLPHQLQAFHSSTSIYPVGYKAVRMYWSIRRLGKRCRYVCSIRDFSGKPDFQIQVQEPGHDEFTLKDSTPKGVWQQVLEPIQEMRQQAKTINVFPNFITGEDLFGLTEPSILHILESLPGVDSLTDYSFRYGRSSLLDLPLAINPTGCVRTEPKLRTHFKRPHTLHTSNTFRSSLRSTLGEAEANSPYIKQFVHSKSSQYRKMKTDWRNYVYLARSRIQGLGLYAARNIEKHTVVIEYIGVLIRNEIAERNEREYTKKNRGVYMFRLDENRVIDATLSGGLARYINHSCNPNCVAEEVQIDREKKVLIIANRKITCGEELSYDYRFEVEDDQNKIPCLCGAPNCRKWMN</sequence>
<dbReference type="CDD" id="cd19171">
    <property type="entry name" value="SET_KMT2C_2D"/>
    <property type="match status" value="1"/>
</dbReference>
<dbReference type="SMART" id="SM00508">
    <property type="entry name" value="PostSET"/>
    <property type="match status" value="1"/>
</dbReference>
<dbReference type="SUPFAM" id="SSF82199">
    <property type="entry name" value="SET domain"/>
    <property type="match status" value="1"/>
</dbReference>
<dbReference type="PANTHER" id="PTHR45888:SF6">
    <property type="entry name" value="HL01030P-RELATED"/>
    <property type="match status" value="1"/>
</dbReference>
<dbReference type="Proteomes" id="UP000694941">
    <property type="component" value="Unplaced"/>
</dbReference>
<keyword evidence="7" id="KW-0677">Repeat</keyword>
<dbReference type="InterPro" id="IPR001965">
    <property type="entry name" value="Znf_PHD"/>
</dbReference>
<dbReference type="InterPro" id="IPR034732">
    <property type="entry name" value="EPHD"/>
</dbReference>
<dbReference type="Gene3D" id="2.170.270.10">
    <property type="entry name" value="SET domain"/>
    <property type="match status" value="1"/>
</dbReference>
<dbReference type="GeneID" id="106464090"/>
<dbReference type="SMART" id="SM00541">
    <property type="entry name" value="FYRN"/>
    <property type="match status" value="1"/>
</dbReference>
<keyword evidence="13" id="KW-0539">Nucleus</keyword>
<keyword evidence="12" id="KW-0804">Transcription</keyword>
<keyword evidence="4" id="KW-0808">Transferase</keyword>
<evidence type="ECO:0000256" key="2">
    <source>
        <dbReference type="ARBA" id="ARBA00022553"/>
    </source>
</evidence>
<dbReference type="CDD" id="cd15666">
    <property type="entry name" value="ePHD2_KMT2C_like"/>
    <property type="match status" value="1"/>
</dbReference>
<dbReference type="Pfam" id="PF05964">
    <property type="entry name" value="FYRN"/>
    <property type="match status" value="1"/>
</dbReference>
<dbReference type="InterPro" id="IPR003888">
    <property type="entry name" value="FYrich_N"/>
</dbReference>
<evidence type="ECO:0000256" key="5">
    <source>
        <dbReference type="ARBA" id="ARBA00022691"/>
    </source>
</evidence>
<dbReference type="InterPro" id="IPR003889">
    <property type="entry name" value="FYrich_C"/>
</dbReference>
<keyword evidence="10" id="KW-0156">Chromatin regulator</keyword>
<name>A0ABM1BD99_LIMPO</name>
<keyword evidence="9" id="KW-0862">Zinc</keyword>
<evidence type="ECO:0000259" key="16">
    <source>
        <dbReference type="PROSITE" id="PS50868"/>
    </source>
</evidence>
<evidence type="ECO:0000256" key="11">
    <source>
        <dbReference type="ARBA" id="ARBA00023015"/>
    </source>
</evidence>
<comment type="subcellular location">
    <subcellularLocation>
        <location evidence="1">Nucleus</location>
    </subcellularLocation>
</comment>
<evidence type="ECO:0000259" key="15">
    <source>
        <dbReference type="PROSITE" id="PS50280"/>
    </source>
</evidence>
<dbReference type="InterPro" id="IPR001214">
    <property type="entry name" value="SET_dom"/>
</dbReference>